<dbReference type="InterPro" id="IPR029016">
    <property type="entry name" value="GAF-like_dom_sf"/>
</dbReference>
<dbReference type="AlphaFoldDB" id="A0A0F9J9U2"/>
<dbReference type="EMBL" id="LAZR01018580">
    <property type="protein sequence ID" value="KKL95852.1"/>
    <property type="molecule type" value="Genomic_DNA"/>
</dbReference>
<comment type="caution">
    <text evidence="1">The sequence shown here is derived from an EMBL/GenBank/DDBJ whole genome shotgun (WGS) entry which is preliminary data.</text>
</comment>
<evidence type="ECO:0000313" key="1">
    <source>
        <dbReference type="EMBL" id="KKL95852.1"/>
    </source>
</evidence>
<dbReference type="Gene3D" id="3.30.450.40">
    <property type="match status" value="1"/>
</dbReference>
<name>A0A0F9J9U2_9ZZZZ</name>
<reference evidence="1" key="1">
    <citation type="journal article" date="2015" name="Nature">
        <title>Complex archaea that bridge the gap between prokaryotes and eukaryotes.</title>
        <authorList>
            <person name="Spang A."/>
            <person name="Saw J.H."/>
            <person name="Jorgensen S.L."/>
            <person name="Zaremba-Niedzwiedzka K."/>
            <person name="Martijn J."/>
            <person name="Lind A.E."/>
            <person name="van Eijk R."/>
            <person name="Schleper C."/>
            <person name="Guy L."/>
            <person name="Ettema T.J."/>
        </authorList>
    </citation>
    <scope>NUCLEOTIDE SEQUENCE</scope>
</reference>
<evidence type="ECO:0008006" key="2">
    <source>
        <dbReference type="Google" id="ProtNLM"/>
    </source>
</evidence>
<protein>
    <recommendedName>
        <fullName evidence="2">GAF domain-containing protein</fullName>
    </recommendedName>
</protein>
<sequence length="149" mass="16215">MPDISYGDRAMKVQVAGIQVLSRTMMRRKQKDSVQEGVDLGRVLKEIVSWAERFVPSESGSVLLDDPVLKRQEDGGGRLFFAACFGKKAKSLVGTSIAVDEGIAGQTYCSGEPYISEDVSEDSAFQPEVDRRTKYKSISIIAAVAAHAI</sequence>
<proteinExistence type="predicted"/>
<dbReference type="SUPFAM" id="SSF55781">
    <property type="entry name" value="GAF domain-like"/>
    <property type="match status" value="1"/>
</dbReference>
<gene>
    <name evidence="1" type="ORF">LCGC14_1850430</name>
</gene>
<accession>A0A0F9J9U2</accession>
<organism evidence="1">
    <name type="scientific">marine sediment metagenome</name>
    <dbReference type="NCBI Taxonomy" id="412755"/>
    <lineage>
        <taxon>unclassified sequences</taxon>
        <taxon>metagenomes</taxon>
        <taxon>ecological metagenomes</taxon>
    </lineage>
</organism>